<organism evidence="2 3">
    <name type="scientific">Araneus ventricosus</name>
    <name type="common">Orbweaver spider</name>
    <name type="synonym">Epeira ventricosa</name>
    <dbReference type="NCBI Taxonomy" id="182803"/>
    <lineage>
        <taxon>Eukaryota</taxon>
        <taxon>Metazoa</taxon>
        <taxon>Ecdysozoa</taxon>
        <taxon>Arthropoda</taxon>
        <taxon>Chelicerata</taxon>
        <taxon>Arachnida</taxon>
        <taxon>Araneae</taxon>
        <taxon>Araneomorphae</taxon>
        <taxon>Entelegynae</taxon>
        <taxon>Araneoidea</taxon>
        <taxon>Araneidae</taxon>
        <taxon>Araneus</taxon>
    </lineage>
</organism>
<evidence type="ECO:0000313" key="3">
    <source>
        <dbReference type="Proteomes" id="UP000499080"/>
    </source>
</evidence>
<evidence type="ECO:0000256" key="1">
    <source>
        <dbReference type="SAM" id="MobiDB-lite"/>
    </source>
</evidence>
<dbReference type="AlphaFoldDB" id="A0A4Y2KNL0"/>
<protein>
    <submittedName>
        <fullName evidence="2">Uncharacterized protein</fullName>
    </submittedName>
</protein>
<dbReference type="Proteomes" id="UP000499080">
    <property type="component" value="Unassembled WGS sequence"/>
</dbReference>
<evidence type="ECO:0000313" key="2">
    <source>
        <dbReference type="EMBL" id="GBN03033.1"/>
    </source>
</evidence>
<name>A0A4Y2KNL0_ARAVE</name>
<keyword evidence="3" id="KW-1185">Reference proteome</keyword>
<accession>A0A4Y2KNL0</accession>
<sequence>MIILVSRNNLASGLFDVTLQVDVASKSKGILNTECAVLPSSHNVAAFPVDATDLGRYLTAEEILELMNQADSDLSSLSDDDEDYQDNVELNDDDDDEAEDDDDISILDLISNSNPGKWGIHTDAFPAPTSNFCQKSGVNYSSSKPIEYFLEYLDDDFLERLLIAQI</sequence>
<dbReference type="EMBL" id="BGPR01004758">
    <property type="protein sequence ID" value="GBN03033.1"/>
    <property type="molecule type" value="Genomic_DNA"/>
</dbReference>
<reference evidence="2 3" key="1">
    <citation type="journal article" date="2019" name="Sci. Rep.">
        <title>Orb-weaving spider Araneus ventricosus genome elucidates the spidroin gene catalogue.</title>
        <authorList>
            <person name="Kono N."/>
            <person name="Nakamura H."/>
            <person name="Ohtoshi R."/>
            <person name="Moran D.A.P."/>
            <person name="Shinohara A."/>
            <person name="Yoshida Y."/>
            <person name="Fujiwara M."/>
            <person name="Mori M."/>
            <person name="Tomita M."/>
            <person name="Arakawa K."/>
        </authorList>
    </citation>
    <scope>NUCLEOTIDE SEQUENCE [LARGE SCALE GENOMIC DNA]</scope>
</reference>
<proteinExistence type="predicted"/>
<feature type="region of interest" description="Disordered" evidence="1">
    <location>
        <begin position="71"/>
        <end position="99"/>
    </location>
</feature>
<gene>
    <name evidence="2" type="ORF">AVEN_181053_1</name>
</gene>
<feature type="compositionally biased region" description="Acidic residues" evidence="1">
    <location>
        <begin position="78"/>
        <end position="99"/>
    </location>
</feature>
<comment type="caution">
    <text evidence="2">The sequence shown here is derived from an EMBL/GenBank/DDBJ whole genome shotgun (WGS) entry which is preliminary data.</text>
</comment>